<dbReference type="RefSeq" id="WP_169114209.1">
    <property type="nucleotide sequence ID" value="NZ_CP051684.1"/>
</dbReference>
<name>A0ABX6MG07_9BURK</name>
<evidence type="ECO:0000313" key="3">
    <source>
        <dbReference type="Proteomes" id="UP000503117"/>
    </source>
</evidence>
<sequence>MPINGVFRTIENGSGADLEKLQSALSYGSQNAQGTQLISDAALQHADLVINHSGINQTSVAPDGQITISWDPDTAIAVTDAAGNIRNYESPASNLFHEMSHAADTNFVTNANTADAQYDTVADRIAVERTNAVVVPLGEEGRTNHSGGLVQVNNPTEHTAGGKWVEIGSDGQEKSSTQPDGFNDDWNGADSDPEEPGGGGDAGGGGGGGGCVSIDAILPDGRLAGDIAVGDEMQLADQQTLEAGRGVVSYSQIKTAAGFRITTVSGVSLKCSDSAPIPTPEGLMLAPELLGKQVAVRQDGAQGSVRWEKVVAVDAIGEIQVQHITVGDKCFWAGEKPGAYILHHNLKDEGGDDPDPGDDDDYMVAQPNTAAVKPVIKAAATSESSHPSAEAGAQHHAPVEITLVGHHDVALHHVMIM</sequence>
<organism evidence="2 3">
    <name type="scientific">Duganella dendranthematis</name>
    <dbReference type="NCBI Taxonomy" id="2728021"/>
    <lineage>
        <taxon>Bacteria</taxon>
        <taxon>Pseudomonadati</taxon>
        <taxon>Pseudomonadota</taxon>
        <taxon>Betaproteobacteria</taxon>
        <taxon>Burkholderiales</taxon>
        <taxon>Oxalobacteraceae</taxon>
        <taxon>Telluria group</taxon>
        <taxon>Duganella</taxon>
    </lineage>
</organism>
<dbReference type="Gene3D" id="2.170.16.10">
    <property type="entry name" value="Hedgehog/Intein (Hint) domain"/>
    <property type="match status" value="1"/>
</dbReference>
<dbReference type="Proteomes" id="UP000503117">
    <property type="component" value="Chromosome"/>
</dbReference>
<dbReference type="EMBL" id="CP051684">
    <property type="protein sequence ID" value="QJD93262.1"/>
    <property type="molecule type" value="Genomic_DNA"/>
</dbReference>
<protein>
    <submittedName>
        <fullName evidence="2">Uncharacterized protein</fullName>
    </submittedName>
</protein>
<evidence type="ECO:0000313" key="2">
    <source>
        <dbReference type="EMBL" id="QJD93262.1"/>
    </source>
</evidence>
<feature type="region of interest" description="Disordered" evidence="1">
    <location>
        <begin position="139"/>
        <end position="206"/>
    </location>
</feature>
<reference evidence="2 3" key="1">
    <citation type="submission" date="2020-04" db="EMBL/GenBank/DDBJ databases">
        <title>Genome sequencing of novel species.</title>
        <authorList>
            <person name="Heo J."/>
            <person name="Kim S.-J."/>
            <person name="Kim J.-S."/>
            <person name="Hong S.-B."/>
            <person name="Kwon S.-W."/>
        </authorList>
    </citation>
    <scope>NUCLEOTIDE SEQUENCE [LARGE SCALE GENOMIC DNA]</scope>
    <source>
        <strain evidence="2 3">AF9R3</strain>
    </source>
</reference>
<gene>
    <name evidence="2" type="ORF">HH213_26165</name>
</gene>
<accession>A0ABX6MG07</accession>
<feature type="compositionally biased region" description="Gly residues" evidence="1">
    <location>
        <begin position="196"/>
        <end position="206"/>
    </location>
</feature>
<evidence type="ECO:0000256" key="1">
    <source>
        <dbReference type="SAM" id="MobiDB-lite"/>
    </source>
</evidence>
<proteinExistence type="predicted"/>
<keyword evidence="3" id="KW-1185">Reference proteome</keyword>